<name>A0A1B6DCT9_9HEMI</name>
<organism evidence="1">
    <name type="scientific">Clastoptera arizonana</name>
    <name type="common">Arizona spittle bug</name>
    <dbReference type="NCBI Taxonomy" id="38151"/>
    <lineage>
        <taxon>Eukaryota</taxon>
        <taxon>Metazoa</taxon>
        <taxon>Ecdysozoa</taxon>
        <taxon>Arthropoda</taxon>
        <taxon>Hexapoda</taxon>
        <taxon>Insecta</taxon>
        <taxon>Pterygota</taxon>
        <taxon>Neoptera</taxon>
        <taxon>Paraneoptera</taxon>
        <taxon>Hemiptera</taxon>
        <taxon>Auchenorrhyncha</taxon>
        <taxon>Cercopoidea</taxon>
        <taxon>Clastopteridae</taxon>
        <taxon>Clastoptera</taxon>
    </lineage>
</organism>
<reference evidence="1" key="1">
    <citation type="submission" date="2015-12" db="EMBL/GenBank/DDBJ databases">
        <title>De novo transcriptome assembly of four potential Pierce s Disease insect vectors from Arizona vineyards.</title>
        <authorList>
            <person name="Tassone E.E."/>
        </authorList>
    </citation>
    <scope>NUCLEOTIDE SEQUENCE</scope>
</reference>
<dbReference type="EMBL" id="GEDC01013784">
    <property type="protein sequence ID" value="JAS23514.1"/>
    <property type="molecule type" value="Transcribed_RNA"/>
</dbReference>
<gene>
    <name evidence="1" type="ORF">g.34594</name>
</gene>
<accession>A0A1B6DCT9</accession>
<sequence>MVRCLSIKNLVECLEPFKLAVEALHRREASLLTAETTLKFIFEKLSKQSSYLSISEALRVRVREHRSTVMTGILVYLNNPKKYDQNIRQADETFPMPKKNVIRQEMKTLNRVISEVLEGETEEVLGVENDGVNFENDSLQTQPTLSLREELEK</sequence>
<dbReference type="AlphaFoldDB" id="A0A1B6DCT9"/>
<proteinExistence type="predicted"/>
<protein>
    <submittedName>
        <fullName evidence="1">Uncharacterized protein</fullName>
    </submittedName>
</protein>
<evidence type="ECO:0000313" key="1">
    <source>
        <dbReference type="EMBL" id="JAS23514.1"/>
    </source>
</evidence>